<reference evidence="5 6" key="1">
    <citation type="submission" date="2020-07" db="EMBL/GenBank/DDBJ databases">
        <title>Sequencing the genomes of 1000 actinobacteria strains.</title>
        <authorList>
            <person name="Klenk H.-P."/>
        </authorList>
    </citation>
    <scope>NUCLEOTIDE SEQUENCE [LARGE SCALE GENOMIC DNA]</scope>
    <source>
        <strain evidence="5 6">DSM 26341</strain>
    </source>
</reference>
<evidence type="ECO:0000256" key="4">
    <source>
        <dbReference type="ARBA" id="ARBA00050023"/>
    </source>
</evidence>
<dbReference type="Gene3D" id="3.30.2320.10">
    <property type="entry name" value="hypothetical protein PF0899 domain"/>
    <property type="match status" value="1"/>
</dbReference>
<dbReference type="EMBL" id="JACBZP010000001">
    <property type="protein sequence ID" value="NYI66394.1"/>
    <property type="molecule type" value="Genomic_DNA"/>
</dbReference>
<dbReference type="NCBIfam" id="NF041155">
    <property type="entry name" value="encap_f1"/>
    <property type="match status" value="1"/>
</dbReference>
<dbReference type="Proteomes" id="UP000539111">
    <property type="component" value="Unassembled WGS sequence"/>
</dbReference>
<protein>
    <recommendedName>
        <fullName evidence="4">Type 1 encapsulin shell protein</fullName>
    </recommendedName>
</protein>
<dbReference type="RefSeq" id="WP_179425717.1">
    <property type="nucleotide sequence ID" value="NZ_JACBZP010000001.1"/>
</dbReference>
<evidence type="ECO:0000256" key="2">
    <source>
        <dbReference type="ARBA" id="ARBA00033743"/>
    </source>
</evidence>
<comment type="caution">
    <text evidence="5">The sequence shown here is derived from an EMBL/GenBank/DDBJ whole genome shotgun (WGS) entry which is preliminary data.</text>
</comment>
<dbReference type="Gene3D" id="3.30.2400.30">
    <property type="match status" value="1"/>
</dbReference>
<keyword evidence="3" id="KW-1284">Encapsulin nanocompartment</keyword>
<dbReference type="Pfam" id="PF04454">
    <property type="entry name" value="Linocin_M18"/>
    <property type="match status" value="1"/>
</dbReference>
<gene>
    <name evidence="5" type="ORF">BJY26_000700</name>
</gene>
<dbReference type="PANTHER" id="PTHR37165">
    <property type="entry name" value="PEPTIDASE U56 FAMILY"/>
    <property type="match status" value="1"/>
</dbReference>
<proteinExistence type="inferred from homology"/>
<name>A0A7Z0A8K0_9MICO</name>
<evidence type="ECO:0000313" key="6">
    <source>
        <dbReference type="Proteomes" id="UP000539111"/>
    </source>
</evidence>
<dbReference type="InterPro" id="IPR007544">
    <property type="entry name" value="ENCAP"/>
</dbReference>
<comment type="subcellular location">
    <subcellularLocation>
        <location evidence="1">Encapsulin nanocompartment</location>
    </subcellularLocation>
</comment>
<keyword evidence="6" id="KW-1185">Reference proteome</keyword>
<sequence length="268" mass="28738">MNHLLRSHAPISDAAWAEIDSEASERLVANLGARRLIDFAGPLGWDYSATNLGRTEKLAAAPVDGAVGARRRVLPLVEVRVPFTLSRDELLGADRGADDIDFDALDDAAVTMAMAENTAVFHGWKDAGIQGISEVSPHTPVPRVEDFNDYPKRVAKAVEVLRKTGIAGPYGLALGPDDYTSVTETAEHGGYPLFDHLRKILGGPIAWVPGVRGAAVLSVSGGDFLFESGQDIAVGYDRHDGDDVQFYLEQSFNFRAVTPEAAVVLAAE</sequence>
<dbReference type="InterPro" id="IPR051429">
    <property type="entry name" value="Encapsulin_nc"/>
</dbReference>
<organism evidence="5 6">
    <name type="scientific">Spelaeicoccus albus</name>
    <dbReference type="NCBI Taxonomy" id="1280376"/>
    <lineage>
        <taxon>Bacteria</taxon>
        <taxon>Bacillati</taxon>
        <taxon>Actinomycetota</taxon>
        <taxon>Actinomycetes</taxon>
        <taxon>Micrococcales</taxon>
        <taxon>Brevibacteriaceae</taxon>
        <taxon>Spelaeicoccus</taxon>
    </lineage>
</organism>
<dbReference type="PANTHER" id="PTHR37165:SF1">
    <property type="entry name" value="TYPE 1 ENCAPSULIN SHELL PROTEIN"/>
    <property type="match status" value="1"/>
</dbReference>
<evidence type="ECO:0000256" key="3">
    <source>
        <dbReference type="ARBA" id="ARBA00033787"/>
    </source>
</evidence>
<dbReference type="GO" id="GO:0140737">
    <property type="term" value="C:encapsulin nanocompartment"/>
    <property type="evidence" value="ECO:0007669"/>
    <property type="project" value="UniProtKB-SubCell"/>
</dbReference>
<accession>A0A7Z0A8K0</accession>
<comment type="similarity">
    <text evidence="2">Belongs to the encapsulin family. Family 1 subfamily.</text>
</comment>
<dbReference type="AlphaFoldDB" id="A0A7Z0A8K0"/>
<evidence type="ECO:0000313" key="5">
    <source>
        <dbReference type="EMBL" id="NYI66394.1"/>
    </source>
</evidence>
<evidence type="ECO:0000256" key="1">
    <source>
        <dbReference type="ARBA" id="ARBA00033738"/>
    </source>
</evidence>
<dbReference type="PIRSF" id="PIRSF019254">
    <property type="entry name" value="CFP29"/>
    <property type="match status" value="1"/>
</dbReference>